<organism evidence="1 2">
    <name type="scientific">Dentiscutata erythropus</name>
    <dbReference type="NCBI Taxonomy" id="1348616"/>
    <lineage>
        <taxon>Eukaryota</taxon>
        <taxon>Fungi</taxon>
        <taxon>Fungi incertae sedis</taxon>
        <taxon>Mucoromycota</taxon>
        <taxon>Glomeromycotina</taxon>
        <taxon>Glomeromycetes</taxon>
        <taxon>Diversisporales</taxon>
        <taxon>Gigasporaceae</taxon>
        <taxon>Dentiscutata</taxon>
    </lineage>
</organism>
<proteinExistence type="predicted"/>
<sequence>SQQNLEESKPINSLQPNSAEVPISAHICNTFTHRQSSKTLKLSSRSQ</sequence>
<comment type="caution">
    <text evidence="1">The sequence shown here is derived from an EMBL/GenBank/DDBJ whole genome shotgun (WGS) entry which is preliminary data.</text>
</comment>
<feature type="non-terminal residue" evidence="1">
    <location>
        <position position="1"/>
    </location>
</feature>
<accession>A0A9N9P518</accession>
<evidence type="ECO:0000313" key="2">
    <source>
        <dbReference type="Proteomes" id="UP000789405"/>
    </source>
</evidence>
<dbReference type="EMBL" id="CAJVPY010023563">
    <property type="protein sequence ID" value="CAG8785258.1"/>
    <property type="molecule type" value="Genomic_DNA"/>
</dbReference>
<dbReference type="Proteomes" id="UP000789405">
    <property type="component" value="Unassembled WGS sequence"/>
</dbReference>
<protein>
    <submittedName>
        <fullName evidence="1">17209_t:CDS:1</fullName>
    </submittedName>
</protein>
<evidence type="ECO:0000313" key="1">
    <source>
        <dbReference type="EMBL" id="CAG8785258.1"/>
    </source>
</evidence>
<dbReference type="AlphaFoldDB" id="A0A9N9P518"/>
<reference evidence="1" key="1">
    <citation type="submission" date="2021-06" db="EMBL/GenBank/DDBJ databases">
        <authorList>
            <person name="Kallberg Y."/>
            <person name="Tangrot J."/>
            <person name="Rosling A."/>
        </authorList>
    </citation>
    <scope>NUCLEOTIDE SEQUENCE</scope>
    <source>
        <strain evidence="1">MA453B</strain>
    </source>
</reference>
<name>A0A9N9P518_9GLOM</name>
<keyword evidence="2" id="KW-1185">Reference proteome</keyword>
<gene>
    <name evidence="1" type="ORF">DERYTH_LOCUS20266</name>
</gene>